<keyword evidence="1" id="KW-1133">Transmembrane helix</keyword>
<comment type="caution">
    <text evidence="3">The sequence shown here is derived from an EMBL/GenBank/DDBJ whole genome shotgun (WGS) entry which is preliminary data.</text>
</comment>
<dbReference type="PANTHER" id="PTHR33970:SF2">
    <property type="entry name" value="OS01G0716400 PROTEIN"/>
    <property type="match status" value="1"/>
</dbReference>
<dbReference type="Proteomes" id="UP001055712">
    <property type="component" value="Unassembled WGS sequence"/>
</dbReference>
<dbReference type="GO" id="GO:0046422">
    <property type="term" value="F:violaxanthin de-epoxidase activity"/>
    <property type="evidence" value="ECO:0007669"/>
    <property type="project" value="InterPro"/>
</dbReference>
<evidence type="ECO:0000259" key="2">
    <source>
        <dbReference type="Pfam" id="PF07137"/>
    </source>
</evidence>
<accession>A0A9D4YTA3</accession>
<name>A0A9D4YTA3_CHLVU</name>
<keyword evidence="1" id="KW-0472">Membrane</keyword>
<dbReference type="InterPro" id="IPR010788">
    <property type="entry name" value="VDE_dom"/>
</dbReference>
<dbReference type="OrthoDB" id="420426at2759"/>
<dbReference type="EMBL" id="SIDB01000012">
    <property type="protein sequence ID" value="KAI3424929.1"/>
    <property type="molecule type" value="Genomic_DNA"/>
</dbReference>
<reference evidence="3" key="1">
    <citation type="journal article" date="2019" name="Plant J.">
        <title>Chlorella vulgaris genome assembly and annotation reveals the molecular basis for metabolic acclimation to high light conditions.</title>
        <authorList>
            <person name="Cecchin M."/>
            <person name="Marcolungo L."/>
            <person name="Rossato M."/>
            <person name="Girolomoni L."/>
            <person name="Cosentino E."/>
            <person name="Cuine S."/>
            <person name="Li-Beisson Y."/>
            <person name="Delledonne M."/>
            <person name="Ballottari M."/>
        </authorList>
    </citation>
    <scope>NUCLEOTIDE SEQUENCE</scope>
    <source>
        <strain evidence="3">211/11P</strain>
    </source>
</reference>
<dbReference type="InterPro" id="IPR044682">
    <property type="entry name" value="VDE"/>
</dbReference>
<dbReference type="InterPro" id="IPR012674">
    <property type="entry name" value="Calycin"/>
</dbReference>
<evidence type="ECO:0000313" key="3">
    <source>
        <dbReference type="EMBL" id="KAI3424929.1"/>
    </source>
</evidence>
<sequence>MTQAPSAPRTRAAATRAASCAAVPNSWGSLPDAVHQRLQPLRRHRSNVLLQMALLSTVCLAAGLGAGWSGVLPRRQLSPLATSFPASRSVSAAATTAREASTSPASSPGAAAVFTVVAPLQLQSPFGVSWREVLEHTATRLSWTDPAFRLSLHDSQLLAGGDEGASSSRSALLDDVRQSQAAVAIGVADMTSAAALAPLLAEATTAVALGSAQQLQAATRLGGRTPGGSLGFLQRLFGGTQADVDEQVLHTIAELYQRASSDDFLFVFLVLANSYIKEVPAVAMSFAQKNAGLQELQCMVTKCGGQIFRCVTDTSCKAALDCLTGCEFNDQVCTYRCITSYESPLLEDFSLCIIQKHNCFNLKADIPMVPDPAPLASFGGQPMTHELAEDLFIGWLDADSTTSLDRPSALQPFSWRVFAGKNAAYDFFNCQYQLFYRGKGKGGMWYDPSFKVETVDGRSVWRRRHYRVKRDKQPGTFRFSVLDNGVTSNEFWRILDCEEGLDWCVFYYSGAASRAGLSYSGAILASKSGEWPKSQAARQRIEAVLDSAGIKTWELSNVDNSNCVGAPLDRSLLALA</sequence>
<keyword evidence="1" id="KW-0812">Transmembrane</keyword>
<protein>
    <recommendedName>
        <fullName evidence="2">VDE lipocalin domain-containing protein</fullName>
    </recommendedName>
</protein>
<dbReference type="PANTHER" id="PTHR33970">
    <property type="entry name" value="VIOLAXANTHIN DE-EPOXIDASE, CHLOROPLASTIC-RELATED"/>
    <property type="match status" value="1"/>
</dbReference>
<dbReference type="Pfam" id="PF07137">
    <property type="entry name" value="VDE"/>
    <property type="match status" value="1"/>
</dbReference>
<evidence type="ECO:0000313" key="4">
    <source>
        <dbReference type="Proteomes" id="UP001055712"/>
    </source>
</evidence>
<dbReference type="AlphaFoldDB" id="A0A9D4YTA3"/>
<dbReference type="Gene3D" id="2.40.128.20">
    <property type="match status" value="1"/>
</dbReference>
<feature type="transmembrane region" description="Helical" evidence="1">
    <location>
        <begin position="48"/>
        <end position="68"/>
    </location>
</feature>
<evidence type="ECO:0000256" key="1">
    <source>
        <dbReference type="SAM" id="Phobius"/>
    </source>
</evidence>
<dbReference type="GO" id="GO:0010028">
    <property type="term" value="P:xanthophyll cycle"/>
    <property type="evidence" value="ECO:0007669"/>
    <property type="project" value="InterPro"/>
</dbReference>
<organism evidence="3 4">
    <name type="scientific">Chlorella vulgaris</name>
    <name type="common">Green alga</name>
    <dbReference type="NCBI Taxonomy" id="3077"/>
    <lineage>
        <taxon>Eukaryota</taxon>
        <taxon>Viridiplantae</taxon>
        <taxon>Chlorophyta</taxon>
        <taxon>core chlorophytes</taxon>
        <taxon>Trebouxiophyceae</taxon>
        <taxon>Chlorellales</taxon>
        <taxon>Chlorellaceae</taxon>
        <taxon>Chlorella clade</taxon>
        <taxon>Chlorella</taxon>
    </lineage>
</organism>
<proteinExistence type="predicted"/>
<gene>
    <name evidence="3" type="ORF">D9Q98_008313</name>
</gene>
<feature type="domain" description="VDE lipocalin" evidence="2">
    <location>
        <begin position="297"/>
        <end position="560"/>
    </location>
</feature>
<keyword evidence="4" id="KW-1185">Reference proteome</keyword>
<reference evidence="3" key="2">
    <citation type="submission" date="2020-11" db="EMBL/GenBank/DDBJ databases">
        <authorList>
            <person name="Cecchin M."/>
            <person name="Marcolungo L."/>
            <person name="Rossato M."/>
            <person name="Girolomoni L."/>
            <person name="Cosentino E."/>
            <person name="Cuine S."/>
            <person name="Li-Beisson Y."/>
            <person name="Delledonne M."/>
            <person name="Ballottari M."/>
        </authorList>
    </citation>
    <scope>NUCLEOTIDE SEQUENCE</scope>
    <source>
        <strain evidence="3">211/11P</strain>
        <tissue evidence="3">Whole cell</tissue>
    </source>
</reference>